<dbReference type="Pfam" id="PF00849">
    <property type="entry name" value="PseudoU_synth_2"/>
    <property type="match status" value="1"/>
</dbReference>
<evidence type="ECO:0000259" key="3">
    <source>
        <dbReference type="SMART" id="SM00363"/>
    </source>
</evidence>
<dbReference type="InterPro" id="IPR002942">
    <property type="entry name" value="S4_RNA-bd"/>
</dbReference>
<evidence type="ECO:0000313" key="4">
    <source>
        <dbReference type="EMBL" id="SVD26523.1"/>
    </source>
</evidence>
<dbReference type="PANTHER" id="PTHR21600">
    <property type="entry name" value="MITOCHONDRIAL RNA PSEUDOURIDINE SYNTHASE"/>
    <property type="match status" value="1"/>
</dbReference>
<dbReference type="CDD" id="cd02869">
    <property type="entry name" value="PseudoU_synth_RluA_like"/>
    <property type="match status" value="1"/>
</dbReference>
<dbReference type="GO" id="GO:0000455">
    <property type="term" value="P:enzyme-directed rRNA pseudouridine synthesis"/>
    <property type="evidence" value="ECO:0007669"/>
    <property type="project" value="TreeGrafter"/>
</dbReference>
<evidence type="ECO:0000256" key="1">
    <source>
        <dbReference type="ARBA" id="ARBA00010876"/>
    </source>
</evidence>
<dbReference type="InterPro" id="IPR050188">
    <property type="entry name" value="RluA_PseudoU_synthase"/>
</dbReference>
<dbReference type="SMART" id="SM00363">
    <property type="entry name" value="S4"/>
    <property type="match status" value="1"/>
</dbReference>
<dbReference type="SUPFAM" id="SSF55174">
    <property type="entry name" value="Alpha-L RNA-binding motif"/>
    <property type="match status" value="1"/>
</dbReference>
<comment type="similarity">
    <text evidence="1">Belongs to the pseudouridine synthase RluA family.</text>
</comment>
<dbReference type="CDD" id="cd00165">
    <property type="entry name" value="S4"/>
    <property type="match status" value="1"/>
</dbReference>
<dbReference type="SUPFAM" id="SSF55120">
    <property type="entry name" value="Pseudouridine synthase"/>
    <property type="match status" value="1"/>
</dbReference>
<dbReference type="Gene3D" id="3.30.2350.10">
    <property type="entry name" value="Pseudouridine synthase"/>
    <property type="match status" value="1"/>
</dbReference>
<dbReference type="PROSITE" id="PS01129">
    <property type="entry name" value="PSI_RLU"/>
    <property type="match status" value="1"/>
</dbReference>
<evidence type="ECO:0000256" key="2">
    <source>
        <dbReference type="ARBA" id="ARBA00023235"/>
    </source>
</evidence>
<feature type="domain" description="RNA-binding S4" evidence="3">
    <location>
        <begin position="18"/>
        <end position="82"/>
    </location>
</feature>
<dbReference type="InterPro" id="IPR020103">
    <property type="entry name" value="PsdUridine_synth_cat_dom_sf"/>
</dbReference>
<keyword evidence="2" id="KW-0413">Isomerase</keyword>
<reference evidence="4" key="1">
    <citation type="submission" date="2018-05" db="EMBL/GenBank/DDBJ databases">
        <authorList>
            <person name="Lanie J.A."/>
            <person name="Ng W.-L."/>
            <person name="Kazmierczak K.M."/>
            <person name="Andrzejewski T.M."/>
            <person name="Davidsen T.M."/>
            <person name="Wayne K.J."/>
            <person name="Tettelin H."/>
            <person name="Glass J.I."/>
            <person name="Rusch D."/>
            <person name="Podicherti R."/>
            <person name="Tsui H.-C.T."/>
            <person name="Winkler M.E."/>
        </authorList>
    </citation>
    <scope>NUCLEOTIDE SEQUENCE</scope>
</reference>
<sequence>MNIKIKLTKKIPVSAAGARLDLTVARLFPEFSRSHIQQWIREGALTLDGVIVKPRTLIKGRETINVLAEQRNIISELPEDIPLEIIWEDRNLIIINKPTGLVVHPGAGNRKGTLLNGLLNYDKRLALMPRGGIVHRLDKNTSGLMIVAKNELTYLNLIKQLKERSVK</sequence>
<dbReference type="GO" id="GO:0003723">
    <property type="term" value="F:RNA binding"/>
    <property type="evidence" value="ECO:0007669"/>
    <property type="project" value="InterPro"/>
</dbReference>
<protein>
    <recommendedName>
        <fullName evidence="3">RNA-binding S4 domain-containing protein</fullName>
    </recommendedName>
</protein>
<name>A0A382TX04_9ZZZZ</name>
<dbReference type="PANTHER" id="PTHR21600:SF44">
    <property type="entry name" value="RIBOSOMAL LARGE SUBUNIT PSEUDOURIDINE SYNTHASE D"/>
    <property type="match status" value="1"/>
</dbReference>
<dbReference type="InterPro" id="IPR006224">
    <property type="entry name" value="PsdUridine_synth_RluA-like_CS"/>
</dbReference>
<dbReference type="GO" id="GO:0009982">
    <property type="term" value="F:pseudouridine synthase activity"/>
    <property type="evidence" value="ECO:0007669"/>
    <property type="project" value="InterPro"/>
</dbReference>
<organism evidence="4">
    <name type="scientific">marine metagenome</name>
    <dbReference type="NCBI Taxonomy" id="408172"/>
    <lineage>
        <taxon>unclassified sequences</taxon>
        <taxon>metagenomes</taxon>
        <taxon>ecological metagenomes</taxon>
    </lineage>
</organism>
<dbReference type="InterPro" id="IPR036986">
    <property type="entry name" value="S4_RNA-bd_sf"/>
</dbReference>
<dbReference type="InterPro" id="IPR006145">
    <property type="entry name" value="PsdUridine_synth_RsuA/RluA"/>
</dbReference>
<dbReference type="Pfam" id="PF01479">
    <property type="entry name" value="S4"/>
    <property type="match status" value="1"/>
</dbReference>
<accession>A0A382TX04</accession>
<proteinExistence type="inferred from homology"/>
<dbReference type="EMBL" id="UINC01139770">
    <property type="protein sequence ID" value="SVD26523.1"/>
    <property type="molecule type" value="Genomic_DNA"/>
</dbReference>
<dbReference type="Gene3D" id="3.10.290.10">
    <property type="entry name" value="RNA-binding S4 domain"/>
    <property type="match status" value="1"/>
</dbReference>
<gene>
    <name evidence="4" type="ORF">METZ01_LOCUS379377</name>
</gene>
<dbReference type="AlphaFoldDB" id="A0A382TX04"/>
<dbReference type="PROSITE" id="PS50889">
    <property type="entry name" value="S4"/>
    <property type="match status" value="1"/>
</dbReference>
<feature type="non-terminal residue" evidence="4">
    <location>
        <position position="167"/>
    </location>
</feature>